<reference evidence="1" key="1">
    <citation type="journal article" date="2023" name="G3 (Bethesda)">
        <title>A reference genome for the long-term kleptoplast-retaining sea slug Elysia crispata morphotype clarki.</title>
        <authorList>
            <person name="Eastman K.E."/>
            <person name="Pendleton A.L."/>
            <person name="Shaikh M.A."/>
            <person name="Suttiyut T."/>
            <person name="Ogas R."/>
            <person name="Tomko P."/>
            <person name="Gavelis G."/>
            <person name="Widhalm J.R."/>
            <person name="Wisecaver J.H."/>
        </authorList>
    </citation>
    <scope>NUCLEOTIDE SEQUENCE</scope>
    <source>
        <strain evidence="1">ECLA1</strain>
    </source>
</reference>
<name>A0AAE1A7E9_9GAST</name>
<gene>
    <name evidence="1" type="ORF">RRG08_020563</name>
</gene>
<sequence>MVQEVRFDSKLPALQSSRHVTAVDIAENFFHLSDKTPSRLRLFLDLRLQAIFMSVNRFNNIPLPVAGWHELDVGAFYKLRISKLNKFP</sequence>
<dbReference type="EMBL" id="JAWDGP010002576">
    <property type="protein sequence ID" value="KAK3781871.1"/>
    <property type="molecule type" value="Genomic_DNA"/>
</dbReference>
<dbReference type="Proteomes" id="UP001283361">
    <property type="component" value="Unassembled WGS sequence"/>
</dbReference>
<evidence type="ECO:0000313" key="2">
    <source>
        <dbReference type="Proteomes" id="UP001283361"/>
    </source>
</evidence>
<comment type="caution">
    <text evidence="1">The sequence shown here is derived from an EMBL/GenBank/DDBJ whole genome shotgun (WGS) entry which is preliminary data.</text>
</comment>
<dbReference type="AlphaFoldDB" id="A0AAE1A7E9"/>
<organism evidence="1 2">
    <name type="scientific">Elysia crispata</name>
    <name type="common">lettuce slug</name>
    <dbReference type="NCBI Taxonomy" id="231223"/>
    <lineage>
        <taxon>Eukaryota</taxon>
        <taxon>Metazoa</taxon>
        <taxon>Spiralia</taxon>
        <taxon>Lophotrochozoa</taxon>
        <taxon>Mollusca</taxon>
        <taxon>Gastropoda</taxon>
        <taxon>Heterobranchia</taxon>
        <taxon>Euthyneura</taxon>
        <taxon>Panpulmonata</taxon>
        <taxon>Sacoglossa</taxon>
        <taxon>Placobranchoidea</taxon>
        <taxon>Plakobranchidae</taxon>
        <taxon>Elysia</taxon>
    </lineage>
</organism>
<accession>A0AAE1A7E9</accession>
<keyword evidence="2" id="KW-1185">Reference proteome</keyword>
<evidence type="ECO:0000313" key="1">
    <source>
        <dbReference type="EMBL" id="KAK3781871.1"/>
    </source>
</evidence>
<protein>
    <submittedName>
        <fullName evidence="1">Uncharacterized protein</fullName>
    </submittedName>
</protein>
<proteinExistence type="predicted"/>